<feature type="transmembrane region" description="Helical" evidence="7">
    <location>
        <begin position="12"/>
        <end position="34"/>
    </location>
</feature>
<keyword evidence="9" id="KW-1185">Reference proteome</keyword>
<keyword evidence="2" id="KW-0813">Transport</keyword>
<dbReference type="PANTHER" id="PTHR34229:SF1">
    <property type="entry name" value="METAL TRANSPORT PROTEIN HI_1621-RELATED"/>
    <property type="match status" value="1"/>
</dbReference>
<evidence type="ECO:0000256" key="3">
    <source>
        <dbReference type="ARBA" id="ARBA00022475"/>
    </source>
</evidence>
<feature type="transmembrane region" description="Helical" evidence="7">
    <location>
        <begin position="46"/>
        <end position="64"/>
    </location>
</feature>
<feature type="transmembrane region" description="Helical" evidence="7">
    <location>
        <begin position="185"/>
        <end position="210"/>
    </location>
</feature>
<accession>A0ABU9D5M4</accession>
<evidence type="ECO:0000313" key="9">
    <source>
        <dbReference type="Proteomes" id="UP001446205"/>
    </source>
</evidence>
<evidence type="ECO:0000313" key="8">
    <source>
        <dbReference type="EMBL" id="MEK8088849.1"/>
    </source>
</evidence>
<keyword evidence="3" id="KW-1003">Cell membrane</keyword>
<evidence type="ECO:0000256" key="1">
    <source>
        <dbReference type="ARBA" id="ARBA00004651"/>
    </source>
</evidence>
<reference evidence="8 9" key="1">
    <citation type="submission" date="2024-04" db="EMBL/GenBank/DDBJ databases">
        <authorList>
            <person name="Abashina T."/>
            <person name="Shaikin A."/>
        </authorList>
    </citation>
    <scope>NUCLEOTIDE SEQUENCE [LARGE SCALE GENOMIC DNA]</scope>
    <source>
        <strain evidence="8 9">AAFK</strain>
    </source>
</reference>
<evidence type="ECO:0000256" key="7">
    <source>
        <dbReference type="SAM" id="Phobius"/>
    </source>
</evidence>
<organism evidence="8 9">
    <name type="scientific">Thermithiobacillus plumbiphilus</name>
    <dbReference type="NCBI Taxonomy" id="1729899"/>
    <lineage>
        <taxon>Bacteria</taxon>
        <taxon>Pseudomonadati</taxon>
        <taxon>Pseudomonadota</taxon>
        <taxon>Acidithiobacillia</taxon>
        <taxon>Acidithiobacillales</taxon>
        <taxon>Thermithiobacillaceae</taxon>
        <taxon>Thermithiobacillus</taxon>
    </lineage>
</organism>
<keyword evidence="4 7" id="KW-0812">Transmembrane</keyword>
<proteinExistence type="predicted"/>
<dbReference type="RefSeq" id="WP_341369914.1">
    <property type="nucleotide sequence ID" value="NZ_JBBPCO010000002.1"/>
</dbReference>
<feature type="transmembrane region" description="Helical" evidence="7">
    <location>
        <begin position="76"/>
        <end position="104"/>
    </location>
</feature>
<evidence type="ECO:0000256" key="6">
    <source>
        <dbReference type="ARBA" id="ARBA00023136"/>
    </source>
</evidence>
<feature type="transmembrane region" description="Helical" evidence="7">
    <location>
        <begin position="110"/>
        <end position="132"/>
    </location>
</feature>
<feature type="transmembrane region" description="Helical" evidence="7">
    <location>
        <begin position="144"/>
        <end position="173"/>
    </location>
</feature>
<keyword evidence="5 7" id="KW-1133">Transmembrane helix</keyword>
<evidence type="ECO:0000256" key="2">
    <source>
        <dbReference type="ARBA" id="ARBA00022448"/>
    </source>
</evidence>
<protein>
    <submittedName>
        <fullName evidence="8">Energy-coupling factor ABC transporter permease</fullName>
    </submittedName>
</protein>
<evidence type="ECO:0000256" key="4">
    <source>
        <dbReference type="ARBA" id="ARBA00022692"/>
    </source>
</evidence>
<dbReference type="Pfam" id="PF01891">
    <property type="entry name" value="CbiM"/>
    <property type="match status" value="1"/>
</dbReference>
<evidence type="ECO:0000256" key="5">
    <source>
        <dbReference type="ARBA" id="ARBA00022989"/>
    </source>
</evidence>
<keyword evidence="6 7" id="KW-0472">Membrane</keyword>
<gene>
    <name evidence="8" type="ORF">WOB96_03640</name>
</gene>
<comment type="caution">
    <text evidence="8">The sequence shown here is derived from an EMBL/GenBank/DDBJ whole genome shotgun (WGS) entry which is preliminary data.</text>
</comment>
<dbReference type="EMBL" id="JBBPCO010000002">
    <property type="protein sequence ID" value="MEK8088849.1"/>
    <property type="molecule type" value="Genomic_DNA"/>
</dbReference>
<name>A0ABU9D5M4_9PROT</name>
<dbReference type="PANTHER" id="PTHR34229">
    <property type="entry name" value="METAL TRANSPORT PROTEIN HI_1621-RELATED"/>
    <property type="match status" value="1"/>
</dbReference>
<dbReference type="Gene3D" id="1.10.1760.20">
    <property type="match status" value="1"/>
</dbReference>
<sequence>MNEDWTMHIEDGLITPFWMILGWIMVVPVLLAALRKADWHDLQVHHTSWPFVFALIALVVVWSTRAGIYPGLNVHLLGAMILTLMFGPALALLGMATLVLLMTALGVGGWASLGVNLLVLSLVPVGTAYGILKVVEKHLPGHFFIYIFVVAFIGSALTIAATSAVVTLVLLSSGAYAWQFLVDNWLISMVLGAWGEALTTGMLITMMVVYRPGLVRTFDDAHYIKGK</sequence>
<dbReference type="Proteomes" id="UP001446205">
    <property type="component" value="Unassembled WGS sequence"/>
</dbReference>
<dbReference type="InterPro" id="IPR002751">
    <property type="entry name" value="CbiM/NikMN"/>
</dbReference>
<comment type="subcellular location">
    <subcellularLocation>
        <location evidence="1">Cell membrane</location>
        <topology evidence="1">Multi-pass membrane protein</topology>
    </subcellularLocation>
</comment>